<comment type="caution">
    <text evidence="3">The sequence shown here is derived from an EMBL/GenBank/DDBJ whole genome shotgun (WGS) entry which is preliminary data.</text>
</comment>
<accession>A0A9P7MZZ8</accession>
<keyword evidence="4" id="KW-1185">Reference proteome</keyword>
<dbReference type="EMBL" id="SRPR01000008">
    <property type="protein sequence ID" value="KAG5968027.1"/>
    <property type="molecule type" value="Genomic_DNA"/>
</dbReference>
<sequence>MKLLTSLPLALLSGHALAKCGQGTFSGLNDFSDLQLGAACVLGPHNLYTCGTSGASVVHDGSRIKLQAGDIGTMVVVACEDFKSFLFHCSARDSFVFTQPECAGAVSSVNIVTEPPK</sequence>
<dbReference type="EMBL" id="SRPS01000007">
    <property type="protein sequence ID" value="KAG5977584.1"/>
    <property type="molecule type" value="Genomic_DNA"/>
</dbReference>
<reference evidence="3 4" key="1">
    <citation type="journal article" date="2020" name="bioRxiv">
        <title>Whole genome comparisons of ergot fungi reveals the divergence and evolution of species within the genus Claviceps are the result of varying mechanisms driving genome evolution and host range expansion.</title>
        <authorList>
            <person name="Wyka S.A."/>
            <person name="Mondo S.J."/>
            <person name="Liu M."/>
            <person name="Dettman J."/>
            <person name="Nalam V."/>
            <person name="Broders K.D."/>
        </authorList>
    </citation>
    <scope>NUCLEOTIDE SEQUENCE</scope>
    <source>
        <strain evidence="3">CCC 1102</strain>
        <strain evidence="2 4">LM583</strain>
    </source>
</reference>
<dbReference type="AlphaFoldDB" id="A0A9P7MZZ8"/>
<feature type="signal peptide" evidence="1">
    <location>
        <begin position="1"/>
        <end position="18"/>
    </location>
</feature>
<dbReference type="OrthoDB" id="4950518at2759"/>
<organism evidence="3 5">
    <name type="scientific">Claviceps arundinis</name>
    <dbReference type="NCBI Taxonomy" id="1623583"/>
    <lineage>
        <taxon>Eukaryota</taxon>
        <taxon>Fungi</taxon>
        <taxon>Dikarya</taxon>
        <taxon>Ascomycota</taxon>
        <taxon>Pezizomycotina</taxon>
        <taxon>Sordariomycetes</taxon>
        <taxon>Hypocreomycetidae</taxon>
        <taxon>Hypocreales</taxon>
        <taxon>Clavicipitaceae</taxon>
        <taxon>Claviceps</taxon>
    </lineage>
</organism>
<evidence type="ECO:0000313" key="2">
    <source>
        <dbReference type="EMBL" id="KAG5968027.1"/>
    </source>
</evidence>
<proteinExistence type="predicted"/>
<evidence type="ECO:0000313" key="4">
    <source>
        <dbReference type="Proteomes" id="UP000742024"/>
    </source>
</evidence>
<dbReference type="Proteomes" id="UP000742024">
    <property type="component" value="Unassembled WGS sequence"/>
</dbReference>
<gene>
    <name evidence="3" type="ORF">E4U56_007334</name>
    <name evidence="2" type="ORF">E4U57_007566</name>
</gene>
<protein>
    <submittedName>
        <fullName evidence="3">Uncharacterized protein</fullName>
    </submittedName>
</protein>
<dbReference type="Proteomes" id="UP000784919">
    <property type="component" value="Unassembled WGS sequence"/>
</dbReference>
<name>A0A9P7MZZ8_9HYPO</name>
<evidence type="ECO:0000313" key="3">
    <source>
        <dbReference type="EMBL" id="KAG5977584.1"/>
    </source>
</evidence>
<feature type="chain" id="PRO_5040482066" evidence="1">
    <location>
        <begin position="19"/>
        <end position="117"/>
    </location>
</feature>
<evidence type="ECO:0000256" key="1">
    <source>
        <dbReference type="SAM" id="SignalP"/>
    </source>
</evidence>
<evidence type="ECO:0000313" key="5">
    <source>
        <dbReference type="Proteomes" id="UP000784919"/>
    </source>
</evidence>
<keyword evidence="1" id="KW-0732">Signal</keyword>